<dbReference type="GeneID" id="85350045"/>
<dbReference type="Proteomes" id="UP001175211">
    <property type="component" value="Unassembled WGS sequence"/>
</dbReference>
<dbReference type="InterPro" id="IPR036691">
    <property type="entry name" value="Endo/exonu/phosph_ase_sf"/>
</dbReference>
<gene>
    <name evidence="1" type="ORF">EV420DRAFT_1224450</name>
</gene>
<organism evidence="1 2">
    <name type="scientific">Armillaria tabescens</name>
    <name type="common">Ringless honey mushroom</name>
    <name type="synonym">Agaricus tabescens</name>
    <dbReference type="NCBI Taxonomy" id="1929756"/>
    <lineage>
        <taxon>Eukaryota</taxon>
        <taxon>Fungi</taxon>
        <taxon>Dikarya</taxon>
        <taxon>Basidiomycota</taxon>
        <taxon>Agaricomycotina</taxon>
        <taxon>Agaricomycetes</taxon>
        <taxon>Agaricomycetidae</taxon>
        <taxon>Agaricales</taxon>
        <taxon>Marasmiineae</taxon>
        <taxon>Physalacriaceae</taxon>
        <taxon>Desarmillaria</taxon>
    </lineage>
</organism>
<feature type="non-terminal residue" evidence="1">
    <location>
        <position position="1"/>
    </location>
</feature>
<dbReference type="EMBL" id="JAUEPS010000041">
    <property type="protein sequence ID" value="KAK0448486.1"/>
    <property type="molecule type" value="Genomic_DNA"/>
</dbReference>
<feature type="non-terminal residue" evidence="1">
    <location>
        <position position="79"/>
    </location>
</feature>
<dbReference type="AlphaFoldDB" id="A0AA39MVD9"/>
<proteinExistence type="predicted"/>
<evidence type="ECO:0000313" key="2">
    <source>
        <dbReference type="Proteomes" id="UP001175211"/>
    </source>
</evidence>
<dbReference type="Gene3D" id="3.60.10.10">
    <property type="entry name" value="Endonuclease/exonuclease/phosphatase"/>
    <property type="match status" value="1"/>
</dbReference>
<keyword evidence="2" id="KW-1185">Reference proteome</keyword>
<protein>
    <submittedName>
        <fullName evidence="1">Uncharacterized protein</fullName>
    </submittedName>
</protein>
<reference evidence="1" key="1">
    <citation type="submission" date="2023-06" db="EMBL/GenBank/DDBJ databases">
        <authorList>
            <consortium name="Lawrence Berkeley National Laboratory"/>
            <person name="Ahrendt S."/>
            <person name="Sahu N."/>
            <person name="Indic B."/>
            <person name="Wong-Bajracharya J."/>
            <person name="Merenyi Z."/>
            <person name="Ke H.-M."/>
            <person name="Monk M."/>
            <person name="Kocsube S."/>
            <person name="Drula E."/>
            <person name="Lipzen A."/>
            <person name="Balint B."/>
            <person name="Henrissat B."/>
            <person name="Andreopoulos B."/>
            <person name="Martin F.M."/>
            <person name="Harder C.B."/>
            <person name="Rigling D."/>
            <person name="Ford K.L."/>
            <person name="Foster G.D."/>
            <person name="Pangilinan J."/>
            <person name="Papanicolaou A."/>
            <person name="Barry K."/>
            <person name="LaButti K."/>
            <person name="Viragh M."/>
            <person name="Koriabine M."/>
            <person name="Yan M."/>
            <person name="Riley R."/>
            <person name="Champramary S."/>
            <person name="Plett K.L."/>
            <person name="Tsai I.J."/>
            <person name="Slot J."/>
            <person name="Sipos G."/>
            <person name="Plett J."/>
            <person name="Nagy L.G."/>
            <person name="Grigoriev I.V."/>
        </authorList>
    </citation>
    <scope>NUCLEOTIDE SEQUENCE</scope>
    <source>
        <strain evidence="1">CCBAS 213</strain>
    </source>
</reference>
<name>A0AA39MVD9_ARMTA</name>
<sequence>LIQEPYISKQGKTRATQGWIAVYPTHHDQDPLLTRAVTLVNRSLSTNSWSSVPMDTQDAVAISLRTLAETIILINIYSD</sequence>
<comment type="caution">
    <text evidence="1">The sequence shown here is derived from an EMBL/GenBank/DDBJ whole genome shotgun (WGS) entry which is preliminary data.</text>
</comment>
<accession>A0AA39MVD9</accession>
<dbReference type="RefSeq" id="XP_060326591.1">
    <property type="nucleotide sequence ID" value="XM_060466497.1"/>
</dbReference>
<evidence type="ECO:0000313" key="1">
    <source>
        <dbReference type="EMBL" id="KAK0448486.1"/>
    </source>
</evidence>